<dbReference type="InterPro" id="IPR018668">
    <property type="entry name" value="DNA-binding_VF530-like"/>
</dbReference>
<evidence type="ECO:0000256" key="1">
    <source>
        <dbReference type="SAM" id="MobiDB-lite"/>
    </source>
</evidence>
<gene>
    <name evidence="2" type="ordered locus">Sden_1449</name>
</gene>
<evidence type="ECO:0008006" key="4">
    <source>
        <dbReference type="Google" id="ProtNLM"/>
    </source>
</evidence>
<dbReference type="eggNOG" id="COG4628">
    <property type="taxonomic scope" value="Bacteria"/>
</dbReference>
<dbReference type="STRING" id="318161.Sden_1449"/>
<dbReference type="EMBL" id="CP000302">
    <property type="protein sequence ID" value="ABE54734.1"/>
    <property type="molecule type" value="Genomic_DNA"/>
</dbReference>
<accession>Q12P92</accession>
<evidence type="ECO:0000313" key="3">
    <source>
        <dbReference type="Proteomes" id="UP000001982"/>
    </source>
</evidence>
<dbReference type="AlphaFoldDB" id="Q12P92"/>
<feature type="region of interest" description="Disordered" evidence="1">
    <location>
        <begin position="72"/>
        <end position="134"/>
    </location>
</feature>
<keyword evidence="3" id="KW-1185">Reference proteome</keyword>
<dbReference type="GO" id="GO:0003677">
    <property type="term" value="F:DNA binding"/>
    <property type="evidence" value="ECO:0007669"/>
    <property type="project" value="InterPro"/>
</dbReference>
<organism evidence="2 3">
    <name type="scientific">Shewanella denitrificans (strain OS217 / ATCC BAA-1090 / DSM 15013)</name>
    <dbReference type="NCBI Taxonomy" id="318161"/>
    <lineage>
        <taxon>Bacteria</taxon>
        <taxon>Pseudomonadati</taxon>
        <taxon>Pseudomonadota</taxon>
        <taxon>Gammaproteobacteria</taxon>
        <taxon>Alteromonadales</taxon>
        <taxon>Shewanellaceae</taxon>
        <taxon>Shewanella</taxon>
    </lineage>
</organism>
<dbReference type="HOGENOM" id="CLU_151208_1_0_6"/>
<dbReference type="KEGG" id="sdn:Sden_1449"/>
<dbReference type="Proteomes" id="UP000001982">
    <property type="component" value="Chromosome"/>
</dbReference>
<dbReference type="RefSeq" id="WP_011495892.1">
    <property type="nucleotide sequence ID" value="NC_007954.1"/>
</dbReference>
<dbReference type="Gene3D" id="1.10.720.30">
    <property type="entry name" value="SAP domain"/>
    <property type="match status" value="1"/>
</dbReference>
<reference evidence="2 3" key="1">
    <citation type="submission" date="2006-03" db="EMBL/GenBank/DDBJ databases">
        <title>Complete sequence of Shewanella denitrificans OS217.</title>
        <authorList>
            <consortium name="US DOE Joint Genome Institute"/>
            <person name="Copeland A."/>
            <person name="Lucas S."/>
            <person name="Lapidus A."/>
            <person name="Barry K."/>
            <person name="Detter J.C."/>
            <person name="Glavina del Rio T."/>
            <person name="Hammon N."/>
            <person name="Israni S."/>
            <person name="Dalin E."/>
            <person name="Tice H."/>
            <person name="Pitluck S."/>
            <person name="Brettin T."/>
            <person name="Bruce D."/>
            <person name="Han C."/>
            <person name="Tapia R."/>
            <person name="Gilna P."/>
            <person name="Kiss H."/>
            <person name="Schmutz J."/>
            <person name="Larimer F."/>
            <person name="Land M."/>
            <person name="Hauser L."/>
            <person name="Kyrpides N."/>
            <person name="Lykidis A."/>
            <person name="Richardson P."/>
        </authorList>
    </citation>
    <scope>NUCLEOTIDE SEQUENCE [LARGE SCALE GENOMIC DNA]</scope>
    <source>
        <strain evidence="3">OS217 / ATCC BAA-1090 / DSM 15013</strain>
    </source>
</reference>
<sequence length="134" mass="14921">MNQQNNPLHGLKLEAILIFLVDKYGWEELGLRINIRCFTHDPSIKSSLAFLRKTQWARDKVEYLYLKANKLPLPTPKVDSGGTNKFDDKPKKAQHSSGSLAGQAKPQTKQTANHTDALPQANKAIWGNASPKGD</sequence>
<dbReference type="Pfam" id="PF09905">
    <property type="entry name" value="VF530"/>
    <property type="match status" value="1"/>
</dbReference>
<feature type="compositionally biased region" description="Polar residues" evidence="1">
    <location>
        <begin position="95"/>
        <end position="114"/>
    </location>
</feature>
<evidence type="ECO:0000313" key="2">
    <source>
        <dbReference type="EMBL" id="ABE54734.1"/>
    </source>
</evidence>
<proteinExistence type="predicted"/>
<protein>
    <recommendedName>
        <fullName evidence="4">DUF2132 domain-containing protein</fullName>
    </recommendedName>
</protein>
<dbReference type="OrthoDB" id="9806870at2"/>
<dbReference type="InterPro" id="IPR036361">
    <property type="entry name" value="SAP_dom_sf"/>
</dbReference>
<name>Q12P92_SHEDO</name>